<evidence type="ECO:0000256" key="3">
    <source>
        <dbReference type="ARBA" id="ARBA00022552"/>
    </source>
</evidence>
<dbReference type="EMBL" id="MCGT01000020">
    <property type="protein sequence ID" value="ORX51636.1"/>
    <property type="molecule type" value="Genomic_DNA"/>
</dbReference>
<name>A0A1X2GE03_9FUNG</name>
<evidence type="ECO:0000313" key="6">
    <source>
        <dbReference type="Proteomes" id="UP000242146"/>
    </source>
</evidence>
<evidence type="ECO:0000256" key="1">
    <source>
        <dbReference type="ARBA" id="ARBA00004123"/>
    </source>
</evidence>
<sequence length="187" mass="22363">MGLFYCFWMSDKPLVQQQLANELGSLQLLLQDDNVIPFVSMFWKIHCAEWYGLDRIRTDKYLLLFRRQIFYSFAWLATHQWDQEKIEAYTTCLLQGPLHPTDRSKPDGIKFHILDIYLDELNKVIEQQQEGMDDDDELAVPMGQLLRPIHVLCTDDVNKITRRRCKQIIKNYEQEMEQEDEEDEDEE</sequence>
<accession>A0A1X2GE03</accession>
<keyword evidence="4" id="KW-0539">Nucleus</keyword>
<dbReference type="OrthoDB" id="2019504at2759"/>
<keyword evidence="6" id="KW-1185">Reference proteome</keyword>
<evidence type="ECO:0000313" key="5">
    <source>
        <dbReference type="EMBL" id="ORX51636.1"/>
    </source>
</evidence>
<dbReference type="InterPro" id="IPR010301">
    <property type="entry name" value="RRP1"/>
</dbReference>
<comment type="similarity">
    <text evidence="2">Belongs to the RRP1 family.</text>
</comment>
<proteinExistence type="inferred from homology"/>
<organism evidence="5 6">
    <name type="scientific">Hesseltinella vesiculosa</name>
    <dbReference type="NCBI Taxonomy" id="101127"/>
    <lineage>
        <taxon>Eukaryota</taxon>
        <taxon>Fungi</taxon>
        <taxon>Fungi incertae sedis</taxon>
        <taxon>Mucoromycota</taxon>
        <taxon>Mucoromycotina</taxon>
        <taxon>Mucoromycetes</taxon>
        <taxon>Mucorales</taxon>
        <taxon>Cunninghamellaceae</taxon>
        <taxon>Hesseltinella</taxon>
    </lineage>
</organism>
<dbReference type="GO" id="GO:0005634">
    <property type="term" value="C:nucleus"/>
    <property type="evidence" value="ECO:0007669"/>
    <property type="project" value="UniProtKB-SubCell"/>
</dbReference>
<comment type="subcellular location">
    <subcellularLocation>
        <location evidence="1">Nucleus</location>
    </subcellularLocation>
</comment>
<keyword evidence="3" id="KW-0698">rRNA processing</keyword>
<protein>
    <recommendedName>
        <fullName evidence="7">Nop52-domain-containing protein</fullName>
    </recommendedName>
</protein>
<dbReference type="Pfam" id="PF05997">
    <property type="entry name" value="Nop52"/>
    <property type="match status" value="1"/>
</dbReference>
<comment type="caution">
    <text evidence="5">The sequence shown here is derived from an EMBL/GenBank/DDBJ whole genome shotgun (WGS) entry which is preliminary data.</text>
</comment>
<dbReference type="Proteomes" id="UP000242146">
    <property type="component" value="Unassembled WGS sequence"/>
</dbReference>
<dbReference type="STRING" id="101127.A0A1X2GE03"/>
<evidence type="ECO:0000256" key="2">
    <source>
        <dbReference type="ARBA" id="ARBA00006374"/>
    </source>
</evidence>
<evidence type="ECO:0008006" key="7">
    <source>
        <dbReference type="Google" id="ProtNLM"/>
    </source>
</evidence>
<gene>
    <name evidence="5" type="ORF">DM01DRAFT_1337141</name>
</gene>
<evidence type="ECO:0000256" key="4">
    <source>
        <dbReference type="ARBA" id="ARBA00023242"/>
    </source>
</evidence>
<dbReference type="PANTHER" id="PTHR13026">
    <property type="entry name" value="NNP-1 PROTEIN NOVEL NUCLEAR PROTEIN 1 NOP52"/>
    <property type="match status" value="1"/>
</dbReference>
<dbReference type="GO" id="GO:0006364">
    <property type="term" value="P:rRNA processing"/>
    <property type="evidence" value="ECO:0007669"/>
    <property type="project" value="UniProtKB-KW"/>
</dbReference>
<dbReference type="AlphaFoldDB" id="A0A1X2GE03"/>
<dbReference type="PANTHER" id="PTHR13026:SF0">
    <property type="entry name" value="RIBOSOMAL RNA PROCESSING 1B"/>
    <property type="match status" value="1"/>
</dbReference>
<dbReference type="GO" id="GO:0030688">
    <property type="term" value="C:preribosome, small subunit precursor"/>
    <property type="evidence" value="ECO:0007669"/>
    <property type="project" value="InterPro"/>
</dbReference>
<reference evidence="5 6" key="1">
    <citation type="submission" date="2016-07" db="EMBL/GenBank/DDBJ databases">
        <title>Pervasive Adenine N6-methylation of Active Genes in Fungi.</title>
        <authorList>
            <consortium name="DOE Joint Genome Institute"/>
            <person name="Mondo S.J."/>
            <person name="Dannebaum R.O."/>
            <person name="Kuo R.C."/>
            <person name="Labutti K."/>
            <person name="Haridas S."/>
            <person name="Kuo A."/>
            <person name="Salamov A."/>
            <person name="Ahrendt S.R."/>
            <person name="Lipzen A."/>
            <person name="Sullivan W."/>
            <person name="Andreopoulos W.B."/>
            <person name="Clum A."/>
            <person name="Lindquist E."/>
            <person name="Daum C."/>
            <person name="Ramamoorthy G.K."/>
            <person name="Gryganskyi A."/>
            <person name="Culley D."/>
            <person name="Magnuson J.K."/>
            <person name="James T.Y."/>
            <person name="O'Malley M.A."/>
            <person name="Stajich J.E."/>
            <person name="Spatafora J.W."/>
            <person name="Visel A."/>
            <person name="Grigoriev I.V."/>
        </authorList>
    </citation>
    <scope>NUCLEOTIDE SEQUENCE [LARGE SCALE GENOMIC DNA]</scope>
    <source>
        <strain evidence="5 6">NRRL 3301</strain>
    </source>
</reference>